<comment type="caution">
    <text evidence="1">The sequence shown here is derived from an EMBL/GenBank/DDBJ whole genome shotgun (WGS) entry which is preliminary data.</text>
</comment>
<gene>
    <name evidence="1" type="ORF">MSG28_010165</name>
</gene>
<proteinExistence type="predicted"/>
<protein>
    <submittedName>
        <fullName evidence="1">Uncharacterized protein</fullName>
    </submittedName>
</protein>
<dbReference type="EMBL" id="CM046117">
    <property type="protein sequence ID" value="KAI8436677.1"/>
    <property type="molecule type" value="Genomic_DNA"/>
</dbReference>
<reference evidence="1 2" key="1">
    <citation type="journal article" date="2022" name="Genome Biol. Evol.">
        <title>The Spruce Budworm Genome: Reconstructing the Evolutionary History of Antifreeze Proteins.</title>
        <authorList>
            <person name="Beliveau C."/>
            <person name="Gagne P."/>
            <person name="Picq S."/>
            <person name="Vernygora O."/>
            <person name="Keeling C.I."/>
            <person name="Pinkney K."/>
            <person name="Doucet D."/>
            <person name="Wen F."/>
            <person name="Johnston J.S."/>
            <person name="Maaroufi H."/>
            <person name="Boyle B."/>
            <person name="Laroche J."/>
            <person name="Dewar K."/>
            <person name="Juretic N."/>
            <person name="Blackburn G."/>
            <person name="Nisole A."/>
            <person name="Brunet B."/>
            <person name="Brandao M."/>
            <person name="Lumley L."/>
            <person name="Duan J."/>
            <person name="Quan G."/>
            <person name="Lucarotti C.J."/>
            <person name="Roe A.D."/>
            <person name="Sperling F.A.H."/>
            <person name="Levesque R.C."/>
            <person name="Cusson M."/>
        </authorList>
    </citation>
    <scope>NUCLEOTIDE SEQUENCE [LARGE SCALE GENOMIC DNA]</scope>
    <source>
        <strain evidence="1">Glfc:IPQL:Cfum</strain>
    </source>
</reference>
<name>A0ACC0KKC2_CHOFU</name>
<dbReference type="Proteomes" id="UP001064048">
    <property type="component" value="Chromosome 17"/>
</dbReference>
<keyword evidence="2" id="KW-1185">Reference proteome</keyword>
<organism evidence="1 2">
    <name type="scientific">Choristoneura fumiferana</name>
    <name type="common">Spruce budworm moth</name>
    <name type="synonym">Archips fumiferana</name>
    <dbReference type="NCBI Taxonomy" id="7141"/>
    <lineage>
        <taxon>Eukaryota</taxon>
        <taxon>Metazoa</taxon>
        <taxon>Ecdysozoa</taxon>
        <taxon>Arthropoda</taxon>
        <taxon>Hexapoda</taxon>
        <taxon>Insecta</taxon>
        <taxon>Pterygota</taxon>
        <taxon>Neoptera</taxon>
        <taxon>Endopterygota</taxon>
        <taxon>Lepidoptera</taxon>
        <taxon>Glossata</taxon>
        <taxon>Ditrysia</taxon>
        <taxon>Tortricoidea</taxon>
        <taxon>Tortricidae</taxon>
        <taxon>Tortricinae</taxon>
        <taxon>Choristoneura</taxon>
    </lineage>
</organism>
<accession>A0ACC0KKC2</accession>
<sequence>MDDYGGPGPGGGADRGGRGRRWPRRGRGPGRQPGYHQGDEANTNWRDPRNASQPPQGRGFRAQQRNRSNPGSLRESRDINVYESETYDHNLLQNILENNANSQNARQRYNQDKQQNGGQQQNKTAWKDRPMGFKALEDISRSDSVDIIERINQQKKQFTCLLESPVDKKKQDVFALVLELITNVWKSTFEESKKLLLLEICNSKFIEHLQLYLMQLPYATSREDKYFNKYYWTKEMNFWTNFMNFCEFIINVSPSTAVRKCGSLIDGSSKVCLEGLKEKHGFELPEEYESRMTKIRNSLKTCDDEQTKKPQKNRTNEMGEPLESFRELSILPTPEELIADRPFLRPNVVKGAYVDKEHYLDVQFRLLREDCFGPLREGIHQLIENPKRKKYDHIRVYQNVKFLEPFVSKQKIGSVVLLDENTMKRFKKINWAHSKRFLFGSLVLFTKDNCKSFLIGTILERDEKYLSKRQLPVSLVDAAVDSKIYNDDSYTMIECEVYFEPYYHVLKALQDPNFPEHLAMSSYIIDVKEVPEKPAYINPDTTFTVLTKDLSKVDFKVLEEKTWPSETMLGLNSTQYEAYKLALTHEFAVIQGPPGTGKTFLGVKIAETLLNNSPSHMLVICFTNHALDQFLEALLPVTSSMARIGGRSRNEALEAYNINKLRRKDDSRYFHERRLDLKSKITDVERAQASLDALNTSVLNYNSIIRYAEECKIIRSFYNEKDVRDPLKQWLFEDLDIEPAPMIVQQIENEENNATEVENANQDADEDIYDRDDLILDDLYDDEPMVFGLNVRLGSANVSFSLSQNEELMNELLKEYKKIQNNGGSVKKQQELQEEILDIYPQIKRFKDMMQYQTRTPEVRLANVQDVPNIPIIERWSLYFQWANLAIEDLKKLIKRMEKQVKSAAEAYEEARMMVDLAVLKRTKVVGMTTSGAARLRKVLTAIKTPIVVVEEAAEVLEAHIVTSLTKYCQHLILIGDHQQLRPSAAYMRLARHYELEVSLFERMIRNGVHSRRLGVQHRMRPELAALVCPHIYEDLRNHPSVEEFPPVKGLVNNLFFFTHDHPEQCDDDSSSRTNTFEGDMALRLANYLMQQGYQPQDVTILAAYSGQMFYLRKQRPLYHHLSNVKITVLDNYQGEESKIILLSLVRNISSDSIGFLGTENRICVALSRAREGFYIFGNIELLKRKSTLWTKIAGTLEENGSLGKTLKLKCSNHGDRITKIENVGDFVNVPEGGCLLDCKYNLPCGHPCPRVCHAYDLVHANVKCVKRCDRKICDIENHPCPLECAMKCQPCKRSVEKSLPCGHNKVLPCHVEPGDPAVYCSFVVSITLPDCGHEAKKACSMKIQDVRCKEKCPNSRLGCGHACRRTCHVNDDPDHERYTCMKPCPKANKGCTANLEHDLGEHKCLRACSEECLDCNVQVVKKRSGCTHKKRVACHQNVDATPCREKCARSLPCTHFCKKLCFEKCGDCKQKTKKKIPGCGHEIEIECGLVPTREHCKRKCERVMTCGHVCPGRCDQPCDKTKCNKIMERSFDSPCGHKVKLPCHMFMNMFNGGIAPEKLLEYCTAPCGVILRCKHSCGGTCAGCRQGRLHAPCAAVCQQLNICGHRCEEPCSQVCPPCPKRCEVKCQHSQCSQLCGAPCVSCTEPCARGCPHSNCARACGAACERAPCEQPCRKLQPCGHPCRGLCGEPCPRACRICDPEHFPTNPFMLGDPYDDDDILIQLQDCSHILDVETLDNFMKSETETIQIPQCPMCRKPIVNTYRYKDMINKMLRNDINPIKEKVYGKEPQRILKRGELLRKIVNIDMAHKLAFGNQDWKLAYEVIVKAINQTNKRTSLLQLDMYHIYLDLLETLGEYNAKYIRGNLSDLKAEMESQMKLLCTVLITNKQKISQQQQADLGNEMKRLNSIIQLSTIRNHSSYKISQSNPNVAQASKDATVAVLTWRIYSEATAVQWLKRLQDALKVSGIVSKEERNMVVRAVGVGAGNWYKCPNGHFYCVGECGAARQSGRCVECGLRIGLGGLGMRMQAGML</sequence>
<evidence type="ECO:0000313" key="1">
    <source>
        <dbReference type="EMBL" id="KAI8436677.1"/>
    </source>
</evidence>
<evidence type="ECO:0000313" key="2">
    <source>
        <dbReference type="Proteomes" id="UP001064048"/>
    </source>
</evidence>